<dbReference type="InterPro" id="IPR053139">
    <property type="entry name" value="Surface_bspA-like"/>
</dbReference>
<dbReference type="VEuPathDB" id="AmoebaDB:EIN_497020"/>
<keyword evidence="2" id="KW-1185">Reference proteome</keyword>
<evidence type="ECO:0000313" key="1">
    <source>
        <dbReference type="EMBL" id="ELP87137.1"/>
    </source>
</evidence>
<dbReference type="RefSeq" id="XP_004253908.1">
    <property type="nucleotide sequence ID" value="XM_004253860.1"/>
</dbReference>
<dbReference type="KEGG" id="eiv:EIN_497020"/>
<dbReference type="Pfam" id="PF13306">
    <property type="entry name" value="LRR_5"/>
    <property type="match status" value="3"/>
</dbReference>
<reference evidence="1 2" key="1">
    <citation type="submission" date="2012-10" db="EMBL/GenBank/DDBJ databases">
        <authorList>
            <person name="Zafar N."/>
            <person name="Inman J."/>
            <person name="Hall N."/>
            <person name="Lorenzi H."/>
            <person name="Caler E."/>
        </authorList>
    </citation>
    <scope>NUCLEOTIDE SEQUENCE [LARGE SCALE GENOMIC DNA]</scope>
    <source>
        <strain evidence="1 2">IP1</strain>
    </source>
</reference>
<dbReference type="Gene3D" id="3.80.10.10">
    <property type="entry name" value="Ribonuclease Inhibitor"/>
    <property type="match status" value="3"/>
</dbReference>
<accession>A0A0A1TZT6</accession>
<proteinExistence type="predicted"/>
<dbReference type="InterPro" id="IPR032675">
    <property type="entry name" value="LRR_dom_sf"/>
</dbReference>
<sequence>MVHHLDGYSLLIVSTYFKTPSDYLNVIQVCKKYSETLDKLHYNPIDFPSLFKKLETLHVYTERSMSLIQANDLKHPDDVDTQRRVIHLPVHSTSLPSPFLTTYLTVEFTQSDFKTLGNAIPEGTHRISPFAFQTSTHTSLYIPSTVSSIDPRTFEGCSSITSLYTKNNQFDHKVCYTLSKLFLNGNTQCKVVEFLASDRRALNYTIPESDNVLFIGNGCFADAELTKIEIPSQIVSLGDFAFVNCSYLTEIKVPKSVSYIGKSCFKSCGRLESFTGRGVVCVGYHAFYQCSSLRSVEFARDFSVIGQRCFAGCFMLSKIDLKSVSKIPRGCFENCFGLKEVVSSEFLLRIGVSSFRKCSNLRNFRVPKSVIKIGDSAFEECGVVFCEVPETCETIGKACFQRCEDLIAVTLGNKIQRISNEAFSHCTSLSYVKLPEQVESVGKNAFYGCQKLINLVIPPTKFTCEENCFYQCPVQKSKFAFHVTKSSVGIKQNKKACRVKMFLKSVF</sequence>
<dbReference type="InterPro" id="IPR026906">
    <property type="entry name" value="LRR_5"/>
</dbReference>
<evidence type="ECO:0008006" key="3">
    <source>
        <dbReference type="Google" id="ProtNLM"/>
    </source>
</evidence>
<dbReference type="PANTHER" id="PTHR45661">
    <property type="entry name" value="SURFACE ANTIGEN"/>
    <property type="match status" value="1"/>
</dbReference>
<dbReference type="SUPFAM" id="SSF52058">
    <property type="entry name" value="L domain-like"/>
    <property type="match status" value="2"/>
</dbReference>
<evidence type="ECO:0000313" key="2">
    <source>
        <dbReference type="Proteomes" id="UP000014680"/>
    </source>
</evidence>
<dbReference type="Proteomes" id="UP000014680">
    <property type="component" value="Unassembled WGS sequence"/>
</dbReference>
<protein>
    <recommendedName>
        <fullName evidence="3">Leucine rich repeat containing protein BspA family protein</fullName>
    </recommendedName>
</protein>
<organism evidence="1 2">
    <name type="scientific">Entamoeba invadens IP1</name>
    <dbReference type="NCBI Taxonomy" id="370355"/>
    <lineage>
        <taxon>Eukaryota</taxon>
        <taxon>Amoebozoa</taxon>
        <taxon>Evosea</taxon>
        <taxon>Archamoebae</taxon>
        <taxon>Mastigamoebida</taxon>
        <taxon>Entamoebidae</taxon>
        <taxon>Entamoeba</taxon>
    </lineage>
</organism>
<name>A0A0A1TZT6_ENTIV</name>
<dbReference type="AlphaFoldDB" id="A0A0A1TZT6"/>
<dbReference type="GeneID" id="14886078"/>
<dbReference type="OrthoDB" id="34643at2759"/>
<dbReference type="PANTHER" id="PTHR45661:SF3">
    <property type="entry name" value="IG-LIKE DOMAIN-CONTAINING PROTEIN"/>
    <property type="match status" value="1"/>
</dbReference>
<gene>
    <name evidence="1" type="ORF">EIN_497020</name>
</gene>
<dbReference type="EMBL" id="KB206864">
    <property type="protein sequence ID" value="ELP87137.1"/>
    <property type="molecule type" value="Genomic_DNA"/>
</dbReference>